<sequence length="83" mass="9834">MMWWHGPPWLMQSRENWTTELVAKVYDNEHLTAEQKTIYVLACQIDWSLTAYCLRLARNYQSLVSERTNDINLSVKQLSDAEE</sequence>
<name>A0A0V1KKS7_9BILA</name>
<dbReference type="OrthoDB" id="5832314at2759"/>
<evidence type="ECO:0000313" key="1">
    <source>
        <dbReference type="EMBL" id="KRZ47901.1"/>
    </source>
</evidence>
<protein>
    <submittedName>
        <fullName evidence="1">Uncharacterized protein</fullName>
    </submittedName>
</protein>
<comment type="caution">
    <text evidence="1">The sequence shown here is derived from an EMBL/GenBank/DDBJ whole genome shotgun (WGS) entry which is preliminary data.</text>
</comment>
<organism evidence="1 2">
    <name type="scientific">Trichinella nativa</name>
    <dbReference type="NCBI Taxonomy" id="6335"/>
    <lineage>
        <taxon>Eukaryota</taxon>
        <taxon>Metazoa</taxon>
        <taxon>Ecdysozoa</taxon>
        <taxon>Nematoda</taxon>
        <taxon>Enoplea</taxon>
        <taxon>Dorylaimia</taxon>
        <taxon>Trichinellida</taxon>
        <taxon>Trichinellidae</taxon>
        <taxon>Trichinella</taxon>
    </lineage>
</organism>
<reference evidence="1 2" key="1">
    <citation type="submission" date="2015-05" db="EMBL/GenBank/DDBJ databases">
        <title>Evolution of Trichinella species and genotypes.</title>
        <authorList>
            <person name="Korhonen P.K."/>
            <person name="Edoardo P."/>
            <person name="Giuseppe L.R."/>
            <person name="Gasser R.B."/>
        </authorList>
    </citation>
    <scope>NUCLEOTIDE SEQUENCE [LARGE SCALE GENOMIC DNA]</scope>
    <source>
        <strain evidence="1">ISS10</strain>
    </source>
</reference>
<dbReference type="EMBL" id="JYDW01000526">
    <property type="protein sequence ID" value="KRZ47901.1"/>
    <property type="molecule type" value="Genomic_DNA"/>
</dbReference>
<proteinExistence type="predicted"/>
<dbReference type="AlphaFoldDB" id="A0A0V1KKS7"/>
<evidence type="ECO:0000313" key="2">
    <source>
        <dbReference type="Proteomes" id="UP000054721"/>
    </source>
</evidence>
<gene>
    <name evidence="1" type="ORF">T02_12250</name>
</gene>
<accession>A0A0V1KKS7</accession>
<keyword evidence="2" id="KW-1185">Reference proteome</keyword>
<dbReference type="Proteomes" id="UP000054721">
    <property type="component" value="Unassembled WGS sequence"/>
</dbReference>